<proteinExistence type="predicted"/>
<feature type="compositionally biased region" description="Polar residues" evidence="1">
    <location>
        <begin position="11"/>
        <end position="25"/>
    </location>
</feature>
<feature type="compositionally biased region" description="Polar residues" evidence="1">
    <location>
        <begin position="85"/>
        <end position="110"/>
    </location>
</feature>
<feature type="compositionally biased region" description="Gly residues" evidence="1">
    <location>
        <begin position="1"/>
        <end position="10"/>
    </location>
</feature>
<feature type="region of interest" description="Disordered" evidence="1">
    <location>
        <begin position="1"/>
        <end position="489"/>
    </location>
</feature>
<dbReference type="GO" id="GO:0003712">
    <property type="term" value="F:transcription coregulator activity"/>
    <property type="evidence" value="ECO:0007669"/>
    <property type="project" value="TreeGrafter"/>
</dbReference>
<comment type="caution">
    <text evidence="2">The sequence shown here is derived from an EMBL/GenBank/DDBJ whole genome shotgun (WGS) entry which is preliminary data.</text>
</comment>
<feature type="compositionally biased region" description="Basic and acidic residues" evidence="1">
    <location>
        <begin position="72"/>
        <end position="83"/>
    </location>
</feature>
<feature type="compositionally biased region" description="Polar residues" evidence="1">
    <location>
        <begin position="200"/>
        <end position="209"/>
    </location>
</feature>
<feature type="compositionally biased region" description="Basic and acidic residues" evidence="1">
    <location>
        <begin position="149"/>
        <end position="163"/>
    </location>
</feature>
<dbReference type="InterPro" id="IPR039198">
    <property type="entry name" value="Srl3/Whi5"/>
</dbReference>
<feature type="compositionally biased region" description="Polar residues" evidence="1">
    <location>
        <begin position="32"/>
        <end position="49"/>
    </location>
</feature>
<feature type="compositionally biased region" description="Gly residues" evidence="1">
    <location>
        <begin position="474"/>
        <end position="488"/>
    </location>
</feature>
<dbReference type="EMBL" id="WIWV01000060">
    <property type="protein sequence ID" value="KAF7715382.1"/>
    <property type="molecule type" value="Genomic_DNA"/>
</dbReference>
<feature type="compositionally biased region" description="Low complexity" evidence="1">
    <location>
        <begin position="222"/>
        <end position="232"/>
    </location>
</feature>
<feature type="compositionally biased region" description="Polar residues" evidence="1">
    <location>
        <begin position="400"/>
        <end position="416"/>
    </location>
</feature>
<gene>
    <name evidence="2" type="ORF">PECM_007024</name>
</gene>
<feature type="compositionally biased region" description="Polar residues" evidence="1">
    <location>
        <begin position="523"/>
        <end position="532"/>
    </location>
</feature>
<feature type="compositionally biased region" description="Polar residues" evidence="1">
    <location>
        <begin position="276"/>
        <end position="292"/>
    </location>
</feature>
<evidence type="ECO:0000313" key="3">
    <source>
        <dbReference type="Proteomes" id="UP000631181"/>
    </source>
</evidence>
<reference evidence="2" key="1">
    <citation type="journal article" date="2020" name="Front. Microbiol.">
        <title>Gene regulatory networks of Penicillium echinulatum 2HH and Penicillium oxalicum 114-2 inferred by a computational biology approach.</title>
        <authorList>
            <person name="Lenz A.R."/>
            <person name="Galan-Vasquez E."/>
            <person name="Balbinot E."/>
            <person name="De Abreu F.P."/>
            <person name="De Oliveira N.S."/>
            <person name="Da Rosa L.O."/>
            <person name="De Avila E Silva S."/>
            <person name="Camassola M."/>
            <person name="Dillon A.J.P."/>
            <person name="Perez-Rueda E."/>
        </authorList>
    </citation>
    <scope>NUCLEOTIDE SEQUENCE</scope>
    <source>
        <strain evidence="2">S1M29</strain>
    </source>
</reference>
<organism evidence="2 3">
    <name type="scientific">Penicillium ucsense</name>
    <dbReference type="NCBI Taxonomy" id="2839758"/>
    <lineage>
        <taxon>Eukaryota</taxon>
        <taxon>Fungi</taxon>
        <taxon>Dikarya</taxon>
        <taxon>Ascomycota</taxon>
        <taxon>Pezizomycotina</taxon>
        <taxon>Eurotiomycetes</taxon>
        <taxon>Eurotiomycetidae</taxon>
        <taxon>Eurotiales</taxon>
        <taxon>Aspergillaceae</taxon>
        <taxon>Penicillium</taxon>
    </lineage>
</organism>
<dbReference type="AlphaFoldDB" id="A0A8J8W0W4"/>
<evidence type="ECO:0000313" key="2">
    <source>
        <dbReference type="EMBL" id="KAF7715382.1"/>
    </source>
</evidence>
<dbReference type="OrthoDB" id="2359117at2759"/>
<keyword evidence="3" id="KW-1185">Reference proteome</keyword>
<name>A0A8J8W0W4_9EURO</name>
<dbReference type="Proteomes" id="UP000631181">
    <property type="component" value="Unassembled WGS sequence"/>
</dbReference>
<dbReference type="PANTHER" id="PTHR28246">
    <property type="entry name" value="G1-SPECIFIC TRANSCRIPTIONAL REPRESSOR WHI5-RELATED"/>
    <property type="match status" value="1"/>
</dbReference>
<dbReference type="GO" id="GO:0005737">
    <property type="term" value="C:cytoplasm"/>
    <property type="evidence" value="ECO:0007669"/>
    <property type="project" value="TreeGrafter"/>
</dbReference>
<dbReference type="GO" id="GO:0033309">
    <property type="term" value="C:SBF transcription complex"/>
    <property type="evidence" value="ECO:0007669"/>
    <property type="project" value="TreeGrafter"/>
</dbReference>
<feature type="compositionally biased region" description="Polar residues" evidence="1">
    <location>
        <begin position="57"/>
        <end position="66"/>
    </location>
</feature>
<accession>A0A8J8W0W4</accession>
<protein>
    <submittedName>
        <fullName evidence="2">Uncharacterized protein</fullName>
    </submittedName>
</protein>
<evidence type="ECO:0000256" key="1">
    <source>
        <dbReference type="SAM" id="MobiDB-lite"/>
    </source>
</evidence>
<dbReference type="PANTHER" id="PTHR28246:SF1">
    <property type="entry name" value="G1-SPECIFIC TRANSCRIPTIONAL REPRESSOR WHI5-RELATED"/>
    <property type="match status" value="1"/>
</dbReference>
<feature type="region of interest" description="Disordered" evidence="1">
    <location>
        <begin position="504"/>
        <end position="532"/>
    </location>
</feature>
<dbReference type="GO" id="GO:0000082">
    <property type="term" value="P:G1/S transition of mitotic cell cycle"/>
    <property type="evidence" value="ECO:0007669"/>
    <property type="project" value="InterPro"/>
</dbReference>
<sequence length="532" mass="57343">MTNDGRGGQLSQGPSIDETTASTENDALGASTIPTPQRSACTSYTQTPRSPRLSFASADSLTQSPLDQAVKQAEHVTTSERKSHTPGQSQPPKHNSHNATSIGNPASSSAEHVHDLRVAHRNTNGSSEYAELEGNRCKDPLHTPPLNHDGVDKPHSLKSEQSHDSPYLGQTHKGQAARSGVSTEIGLGQKRTATGDVKLPSTQPTSPRSSLPEGYLRRRSRSTNSPSSGSSRIAQLSVHIRTRLSYAAAKIERSQDSQSKPPRSLEHSGEGESPSHLGSNATSQLNNDSNALLTKPTVSHRRSQSAITSPRKLLSIPKLAPPAEIDSSQGSYRRRRPNPNEAPLKPLNINGGAAYLGHKRHRSTQDLGGMGSIDSIHSSPRVVGPGTPSIPPRLRPPHSIQRSPYESRPQSPSTAMEQDAIETLLFMSSPENSGYRSSPRPLQPTPTQRSLNEFVFSENFEPGPSVDSQRHGPHNGGYPHGGSLGLGVGLHSEDEIDRILDQMGSDSEDEARRALNRIEAQTIPHNQQGRFD</sequence>